<gene>
    <name evidence="3" type="ORF">BDV26DRAFT_298284</name>
</gene>
<evidence type="ECO:0000313" key="3">
    <source>
        <dbReference type="EMBL" id="KAE8372005.1"/>
    </source>
</evidence>
<proteinExistence type="predicted"/>
<sequence>MAPRISRERVVANTAVPPTLFTPEDVPADVSDTEELRELEALEAESFKKPKQIKEKSRATKPIPEDISDISDKDNVTGLMAIIRKEIRDEANAREQRLRQELDQQYTRELNEMKRQLEAYRQVTPSPPATLSRANQPGKLFGRDNFIQWRDAILADARSIKAKEILKQSESPDTSDRAIAHWDALNDALLSRIETSLSEAIRKEYNEREYTLASAIWQDLTVEFGMSPVEERLVTFNAFISVTSQGNISSAMEDLK</sequence>
<dbReference type="OrthoDB" id="10447435at2759"/>
<feature type="coiled-coil region" evidence="1">
    <location>
        <begin position="84"/>
        <end position="123"/>
    </location>
</feature>
<dbReference type="EMBL" id="ML736382">
    <property type="protein sequence ID" value="KAE8372005.1"/>
    <property type="molecule type" value="Genomic_DNA"/>
</dbReference>
<feature type="compositionally biased region" description="Basic and acidic residues" evidence="2">
    <location>
        <begin position="41"/>
        <end position="58"/>
    </location>
</feature>
<reference evidence="3 4" key="1">
    <citation type="submission" date="2019-04" db="EMBL/GenBank/DDBJ databases">
        <title>Friends and foes A comparative genomics studyof 23 Aspergillus species from section Flavi.</title>
        <authorList>
            <consortium name="DOE Joint Genome Institute"/>
            <person name="Kjaerbolling I."/>
            <person name="Vesth T."/>
            <person name="Frisvad J.C."/>
            <person name="Nybo J.L."/>
            <person name="Theobald S."/>
            <person name="Kildgaard S."/>
            <person name="Isbrandt T."/>
            <person name="Kuo A."/>
            <person name="Sato A."/>
            <person name="Lyhne E.K."/>
            <person name="Kogle M.E."/>
            <person name="Wiebenga A."/>
            <person name="Kun R.S."/>
            <person name="Lubbers R.J."/>
            <person name="Makela M.R."/>
            <person name="Barry K."/>
            <person name="Chovatia M."/>
            <person name="Clum A."/>
            <person name="Daum C."/>
            <person name="Haridas S."/>
            <person name="He G."/>
            <person name="LaButti K."/>
            <person name="Lipzen A."/>
            <person name="Mondo S."/>
            <person name="Riley R."/>
            <person name="Salamov A."/>
            <person name="Simmons B.A."/>
            <person name="Magnuson J.K."/>
            <person name="Henrissat B."/>
            <person name="Mortensen U.H."/>
            <person name="Larsen T.O."/>
            <person name="Devries R.P."/>
            <person name="Grigoriev I.V."/>
            <person name="Machida M."/>
            <person name="Baker S.E."/>
            <person name="Andersen M.R."/>
        </authorList>
    </citation>
    <scope>NUCLEOTIDE SEQUENCE [LARGE SCALE GENOMIC DNA]</scope>
    <source>
        <strain evidence="3 4">IBT 29228</strain>
    </source>
</reference>
<name>A0A5N7AQ73_9EURO</name>
<feature type="region of interest" description="Disordered" evidence="2">
    <location>
        <begin position="41"/>
        <end position="71"/>
    </location>
</feature>
<dbReference type="Proteomes" id="UP000326198">
    <property type="component" value="Unassembled WGS sequence"/>
</dbReference>
<keyword evidence="4" id="KW-1185">Reference proteome</keyword>
<accession>A0A5N7AQ73</accession>
<dbReference type="AlphaFoldDB" id="A0A5N7AQ73"/>
<organism evidence="3 4">
    <name type="scientific">Aspergillus bertholletiae</name>
    <dbReference type="NCBI Taxonomy" id="1226010"/>
    <lineage>
        <taxon>Eukaryota</taxon>
        <taxon>Fungi</taxon>
        <taxon>Dikarya</taxon>
        <taxon>Ascomycota</taxon>
        <taxon>Pezizomycotina</taxon>
        <taxon>Eurotiomycetes</taxon>
        <taxon>Eurotiomycetidae</taxon>
        <taxon>Eurotiales</taxon>
        <taxon>Aspergillaceae</taxon>
        <taxon>Aspergillus</taxon>
        <taxon>Aspergillus subgen. Circumdati</taxon>
    </lineage>
</organism>
<evidence type="ECO:0000256" key="1">
    <source>
        <dbReference type="SAM" id="Coils"/>
    </source>
</evidence>
<keyword evidence="1" id="KW-0175">Coiled coil</keyword>
<evidence type="ECO:0000313" key="4">
    <source>
        <dbReference type="Proteomes" id="UP000326198"/>
    </source>
</evidence>
<evidence type="ECO:0000256" key="2">
    <source>
        <dbReference type="SAM" id="MobiDB-lite"/>
    </source>
</evidence>
<protein>
    <submittedName>
        <fullName evidence="3">Uncharacterized protein</fullName>
    </submittedName>
</protein>